<feature type="coiled-coil region" evidence="17">
    <location>
        <begin position="327"/>
        <end position="359"/>
    </location>
</feature>
<dbReference type="InterPro" id="IPR004358">
    <property type="entry name" value="Sig_transdc_His_kin-like_C"/>
</dbReference>
<keyword evidence="7" id="KW-0808">Transferase</keyword>
<feature type="transmembrane region" description="Helical" evidence="18">
    <location>
        <begin position="28"/>
        <end position="48"/>
    </location>
</feature>
<dbReference type="PANTHER" id="PTHR43065">
    <property type="entry name" value="SENSOR HISTIDINE KINASE"/>
    <property type="match status" value="1"/>
</dbReference>
<dbReference type="SUPFAM" id="SSF55874">
    <property type="entry name" value="ATPase domain of HSP90 chaperone/DNA topoisomerase II/histidine kinase"/>
    <property type="match status" value="1"/>
</dbReference>
<evidence type="ECO:0000256" key="13">
    <source>
        <dbReference type="ARBA" id="ARBA00023012"/>
    </source>
</evidence>
<accession>A0A8J7MP82</accession>
<evidence type="ECO:0000256" key="4">
    <source>
        <dbReference type="ARBA" id="ARBA00022475"/>
    </source>
</evidence>
<dbReference type="SMART" id="SM00388">
    <property type="entry name" value="HisKA"/>
    <property type="match status" value="1"/>
</dbReference>
<evidence type="ECO:0000259" key="19">
    <source>
        <dbReference type="PROSITE" id="PS50109"/>
    </source>
</evidence>
<dbReference type="Gene3D" id="1.10.287.130">
    <property type="match status" value="1"/>
</dbReference>
<dbReference type="InterPro" id="IPR036890">
    <property type="entry name" value="HATPase_C_sf"/>
</dbReference>
<dbReference type="RefSeq" id="WP_202658301.1">
    <property type="nucleotide sequence ID" value="NZ_JAESVP010000002.1"/>
</dbReference>
<evidence type="ECO:0000256" key="3">
    <source>
        <dbReference type="ARBA" id="ARBA00012438"/>
    </source>
</evidence>
<dbReference type="SUPFAM" id="SSF47384">
    <property type="entry name" value="Homodimeric domain of signal transducing histidine kinase"/>
    <property type="match status" value="1"/>
</dbReference>
<dbReference type="InterPro" id="IPR017055">
    <property type="entry name" value="Sig_transdc_His_kinase_DctB"/>
</dbReference>
<evidence type="ECO:0000256" key="17">
    <source>
        <dbReference type="SAM" id="Coils"/>
    </source>
</evidence>
<keyword evidence="5" id="KW-0997">Cell inner membrane</keyword>
<keyword evidence="6" id="KW-0597">Phosphoprotein</keyword>
<dbReference type="PRINTS" id="PR00344">
    <property type="entry name" value="BCTRLSENSOR"/>
</dbReference>
<evidence type="ECO:0000256" key="10">
    <source>
        <dbReference type="ARBA" id="ARBA00022777"/>
    </source>
</evidence>
<evidence type="ECO:0000313" key="21">
    <source>
        <dbReference type="Proteomes" id="UP000619033"/>
    </source>
</evidence>
<evidence type="ECO:0000256" key="1">
    <source>
        <dbReference type="ARBA" id="ARBA00000085"/>
    </source>
</evidence>
<keyword evidence="21" id="KW-1185">Reference proteome</keyword>
<evidence type="ECO:0000256" key="18">
    <source>
        <dbReference type="SAM" id="Phobius"/>
    </source>
</evidence>
<keyword evidence="17" id="KW-0175">Coiled coil</keyword>
<gene>
    <name evidence="20" type="ORF">JI744_03425</name>
</gene>
<comment type="catalytic activity">
    <reaction evidence="1">
        <text>ATP + protein L-histidine = ADP + protein N-phospho-L-histidine.</text>
        <dbReference type="EC" id="2.7.13.3"/>
    </reaction>
</comment>
<dbReference type="InterPro" id="IPR005467">
    <property type="entry name" value="His_kinase_dom"/>
</dbReference>
<dbReference type="Pfam" id="PF00512">
    <property type="entry name" value="HisKA"/>
    <property type="match status" value="1"/>
</dbReference>
<organism evidence="20 21">
    <name type="scientific">Fuscibacter oryzae</name>
    <dbReference type="NCBI Taxonomy" id="2803939"/>
    <lineage>
        <taxon>Bacteria</taxon>
        <taxon>Pseudomonadati</taxon>
        <taxon>Pseudomonadota</taxon>
        <taxon>Alphaproteobacteria</taxon>
        <taxon>Rhodobacterales</taxon>
        <taxon>Paracoccaceae</taxon>
        <taxon>Fuscibacter</taxon>
    </lineage>
</organism>
<keyword evidence="14 18" id="KW-0472">Membrane</keyword>
<dbReference type="Gene3D" id="6.10.250.3020">
    <property type="match status" value="1"/>
</dbReference>
<dbReference type="EC" id="2.7.13.3" evidence="3"/>
<evidence type="ECO:0000256" key="2">
    <source>
        <dbReference type="ARBA" id="ARBA00004429"/>
    </source>
</evidence>
<proteinExistence type="predicted"/>
<reference evidence="20" key="1">
    <citation type="submission" date="2021-01" db="EMBL/GenBank/DDBJ databases">
        <title>Genome seq and assembly of Tabrizicola sp. KVB23.</title>
        <authorList>
            <person name="Chhetri G."/>
        </authorList>
    </citation>
    <scope>NUCLEOTIDE SEQUENCE</scope>
    <source>
        <strain evidence="20">KVB23</strain>
    </source>
</reference>
<dbReference type="InterPro" id="IPR036097">
    <property type="entry name" value="HisK_dim/P_sf"/>
</dbReference>
<dbReference type="CDD" id="cd00082">
    <property type="entry name" value="HisKA"/>
    <property type="match status" value="1"/>
</dbReference>
<dbReference type="SMART" id="SM00387">
    <property type="entry name" value="HATPase_c"/>
    <property type="match status" value="1"/>
</dbReference>
<dbReference type="FunFam" id="1.10.287.130:FF:000049">
    <property type="entry name" value="C4-dicarboxylate transport sensor protein DctB"/>
    <property type="match status" value="1"/>
</dbReference>
<keyword evidence="12 18" id="KW-1133">Transmembrane helix</keyword>
<keyword evidence="8 18" id="KW-0812">Transmembrane</keyword>
<evidence type="ECO:0000256" key="8">
    <source>
        <dbReference type="ARBA" id="ARBA00022692"/>
    </source>
</evidence>
<dbReference type="InterPro" id="IPR003594">
    <property type="entry name" value="HATPase_dom"/>
</dbReference>
<dbReference type="Gene3D" id="3.30.565.10">
    <property type="entry name" value="Histidine kinase-like ATPase, C-terminal domain"/>
    <property type="match status" value="1"/>
</dbReference>
<keyword evidence="11" id="KW-0067">ATP-binding</keyword>
<comment type="subcellular location">
    <subcellularLocation>
        <location evidence="2">Cell inner membrane</location>
        <topology evidence="2">Multi-pass membrane protein</topology>
    </subcellularLocation>
</comment>
<dbReference type="PIRSF" id="PIRSF036431">
    <property type="entry name" value="STHK_DctB"/>
    <property type="match status" value="1"/>
</dbReference>
<feature type="transmembrane region" description="Helical" evidence="18">
    <location>
        <begin position="295"/>
        <end position="314"/>
    </location>
</feature>
<dbReference type="Proteomes" id="UP000619033">
    <property type="component" value="Unassembled WGS sequence"/>
</dbReference>
<dbReference type="GO" id="GO:0000155">
    <property type="term" value="F:phosphorelay sensor kinase activity"/>
    <property type="evidence" value="ECO:0007669"/>
    <property type="project" value="InterPro"/>
</dbReference>
<keyword evidence="13" id="KW-0902">Two-component regulatory system</keyword>
<evidence type="ECO:0000256" key="16">
    <source>
        <dbReference type="ARBA" id="ARBA00073143"/>
    </source>
</evidence>
<evidence type="ECO:0000256" key="9">
    <source>
        <dbReference type="ARBA" id="ARBA00022741"/>
    </source>
</evidence>
<dbReference type="GO" id="GO:0005886">
    <property type="term" value="C:plasma membrane"/>
    <property type="evidence" value="ECO:0007669"/>
    <property type="project" value="UniProtKB-SubCell"/>
</dbReference>
<dbReference type="CDD" id="cd18773">
    <property type="entry name" value="PDC1_HK_sensor"/>
    <property type="match status" value="1"/>
</dbReference>
<comment type="caution">
    <text evidence="20">The sequence shown here is derived from an EMBL/GenBank/DDBJ whole genome shotgun (WGS) entry which is preliminary data.</text>
</comment>
<evidence type="ECO:0000256" key="15">
    <source>
        <dbReference type="ARBA" id="ARBA00059004"/>
    </source>
</evidence>
<comment type="function">
    <text evidence="15">Member of the two-component regulatory system DctB/DctD involved in the transport of C4-dicarboxylates. DctB functions as a membrane-associated protein kinase that phosphorylates DctD in response to environmental signals.</text>
</comment>
<keyword evidence="4" id="KW-1003">Cell membrane</keyword>
<dbReference type="PROSITE" id="PS50109">
    <property type="entry name" value="HIS_KIN"/>
    <property type="match status" value="1"/>
</dbReference>
<evidence type="ECO:0000313" key="20">
    <source>
        <dbReference type="EMBL" id="MBL4927148.1"/>
    </source>
</evidence>
<dbReference type="InterPro" id="IPR029151">
    <property type="entry name" value="Sensor-like_sf"/>
</dbReference>
<feature type="domain" description="Histidine kinase" evidence="19">
    <location>
        <begin position="375"/>
        <end position="585"/>
    </location>
</feature>
<evidence type="ECO:0000256" key="11">
    <source>
        <dbReference type="ARBA" id="ARBA00022840"/>
    </source>
</evidence>
<dbReference type="GO" id="GO:0005524">
    <property type="term" value="F:ATP binding"/>
    <property type="evidence" value="ECO:0007669"/>
    <property type="project" value="UniProtKB-KW"/>
</dbReference>
<evidence type="ECO:0000256" key="12">
    <source>
        <dbReference type="ARBA" id="ARBA00022989"/>
    </source>
</evidence>
<evidence type="ECO:0000256" key="14">
    <source>
        <dbReference type="ARBA" id="ARBA00023136"/>
    </source>
</evidence>
<dbReference type="InterPro" id="IPR003661">
    <property type="entry name" value="HisK_dim/P_dom"/>
</dbReference>
<name>A0A8J7MP82_9RHOB</name>
<evidence type="ECO:0000256" key="5">
    <source>
        <dbReference type="ARBA" id="ARBA00022519"/>
    </source>
</evidence>
<keyword evidence="10 20" id="KW-0418">Kinase</keyword>
<keyword evidence="9" id="KW-0547">Nucleotide-binding</keyword>
<dbReference type="Gene3D" id="3.30.450.20">
    <property type="entry name" value="PAS domain"/>
    <property type="match status" value="2"/>
</dbReference>
<dbReference type="Pfam" id="PF02518">
    <property type="entry name" value="HATPase_c"/>
    <property type="match status" value="1"/>
</dbReference>
<sequence length="592" mass="64677">MQDTPPNQPNGPIASGDGAATPSWRMRLAVVVLLLIAAGTVLITNRWLSERFTETTRNRAELRVALYSGNVVSELQRTSVVPLLLAADPAIRNALMKGTFPDTTLRLMQVQEEIGVAAIMLLDKDGRVTGATDRNLLGSQHRDRSYFFEALRSKDTVFAAAPRDGGGFDFTYSRAINVEGDTLGVIVVGVDLMKYERSWAGLQDEVVVTDSTGTVILSTHTSWRGKPLDQAMTAADTPSAFGLALKGAADWAQNPPDAYVSGEAVLRAEGRVPFRGWKMIIFTTFDSVRERVNGVIALEIMGFAILAALTFYLMSRKAWSQSQSFRRESAELRLLNARLSREIAEREKVQKNLEVAELTLAQSSKLAALGEMSAAVSHELNQPLAAMKTYLAGARLLLQRKRPEEALSSFQRIDDLIERMGAITRQLKSYARKGGEAFEPVDLRNCLSSALSMMEPQLKARVVRITRTLPRQPVMVMADRIRLEQVIINLLRNALDATKDVAAPQIDLILTMGETAVLAVRDNGHGISEMENIFEPFYTTKKPGEGVGLGLAISSGIMTDLGGRLTARNADGTGAVFEMQLPILGSEAKAAE</sequence>
<dbReference type="PANTHER" id="PTHR43065:SF46">
    <property type="entry name" value="C4-DICARBOXYLATE TRANSPORT SENSOR PROTEIN DCTB"/>
    <property type="match status" value="1"/>
</dbReference>
<evidence type="ECO:0000256" key="6">
    <source>
        <dbReference type="ARBA" id="ARBA00022553"/>
    </source>
</evidence>
<protein>
    <recommendedName>
        <fullName evidence="16">C4-dicarboxylate transport sensor protein DctB</fullName>
        <ecNumber evidence="3">2.7.13.3</ecNumber>
    </recommendedName>
</protein>
<evidence type="ECO:0000256" key="7">
    <source>
        <dbReference type="ARBA" id="ARBA00022679"/>
    </source>
</evidence>
<dbReference type="EMBL" id="JAESVP010000002">
    <property type="protein sequence ID" value="MBL4927148.1"/>
    <property type="molecule type" value="Genomic_DNA"/>
</dbReference>
<dbReference type="AlphaFoldDB" id="A0A8J7MP82"/>
<dbReference type="SUPFAM" id="SSF103190">
    <property type="entry name" value="Sensory domain-like"/>
    <property type="match status" value="1"/>
</dbReference>